<evidence type="ECO:0000313" key="18">
    <source>
        <dbReference type="Proteomes" id="UP000076722"/>
    </source>
</evidence>
<feature type="compositionally biased region" description="Acidic residues" evidence="16">
    <location>
        <begin position="497"/>
        <end position="509"/>
    </location>
</feature>
<comment type="similarity">
    <text evidence="4">Belongs to the DASH complex ASK1 family.</text>
</comment>
<dbReference type="OrthoDB" id="5573898at2759"/>
<evidence type="ECO:0000256" key="12">
    <source>
        <dbReference type="ARBA" id="ARBA00023212"/>
    </source>
</evidence>
<name>A0A164MZX5_9AGAM</name>
<feature type="region of interest" description="Disordered" evidence="16">
    <location>
        <begin position="648"/>
        <end position="698"/>
    </location>
</feature>
<dbReference type="InterPro" id="IPR013964">
    <property type="entry name" value="DASH_Ask1"/>
</dbReference>
<evidence type="ECO:0000256" key="14">
    <source>
        <dbReference type="ARBA" id="ARBA00023306"/>
    </source>
</evidence>
<feature type="compositionally biased region" description="Polar residues" evidence="16">
    <location>
        <begin position="322"/>
        <end position="331"/>
    </location>
</feature>
<feature type="compositionally biased region" description="Pro residues" evidence="16">
    <location>
        <begin position="9"/>
        <end position="18"/>
    </location>
</feature>
<keyword evidence="7" id="KW-0963">Cytoplasm</keyword>
<feature type="region of interest" description="Disordered" evidence="16">
    <location>
        <begin position="788"/>
        <end position="807"/>
    </location>
</feature>
<evidence type="ECO:0000256" key="8">
    <source>
        <dbReference type="ARBA" id="ARBA00022618"/>
    </source>
</evidence>
<feature type="region of interest" description="Disordered" evidence="16">
    <location>
        <begin position="599"/>
        <end position="621"/>
    </location>
</feature>
<dbReference type="GO" id="GO:0042729">
    <property type="term" value="C:DASH complex"/>
    <property type="evidence" value="ECO:0007669"/>
    <property type="project" value="InterPro"/>
</dbReference>
<keyword evidence="15" id="KW-0137">Centromere</keyword>
<feature type="compositionally biased region" description="Low complexity" evidence="16">
    <location>
        <begin position="144"/>
        <end position="154"/>
    </location>
</feature>
<dbReference type="AlphaFoldDB" id="A0A164MZX5"/>
<dbReference type="Proteomes" id="UP000076722">
    <property type="component" value="Unassembled WGS sequence"/>
</dbReference>
<keyword evidence="10" id="KW-0498">Mitosis</keyword>
<sequence length="892" mass="95437">MSSSTNQLPPLPPPPRPFIPSSSPAQIIIPGLDVTAPLNDQIEQMDQLITIKLQNIDINFSKIQELMASKVLPAFRRYAVATEPVRDAANFWVSFYEAAAKVHMPVPGSYGEPSGDTSTSISQSYDPTPSQETETETETDTTIDADATSATDRTYIQPQSKDRGHYDYAETPARPRSHSRTHSHSRERSRQRHEREREREEGDESSRLEFDPDTTPSETSFNPSHDLISSTPLPLHHRHFNPHHHDHHQNRSYDDTPARTSSHPSIKERDGGRERGREGGRGREEWKSTLETPMQRIGRELKNLELSEPGRRALGVHHSHTSGDGSMTGTTESSLFEPSLEFSGLRTGSSTKKGSARKEKKRGDMRSGILKHNHHTTHHAQAQHANKTGTPNRPKTKNPFVSGLDLSDDGIYDLARSPSLVGSPSPAKRRDRRGGGFTGGGASGRGVGGYGSGTPSHLQSQDNSEKPSSLPHTLPSRPSHTSHPSHPGSGSTKDQWAEENSDEDSDEGNSSDSDSIFPPGMSPLQTITLDIPGLGIRGRNLAGRYSTIPALNTLNTTNTGGPKIGGGIFGVEGLRQTPVKEAGARVERDLVAAALAGRQSSSQASSNAGSNLSAQGQSGSGSGLFKMRSNLAADVSDRSDADVLVDVNQPSFSHSSNPNQPPLSGPLSDRPPFSRPTFDRSGLDSVMETPSLSMSGLDEELTRRLGMKGKGKVVDDGDNLFDERFDNLDNLDKFDNDNLYSQNENTMDGEGSGSSDDGTFPGLGIPENAGSLGPGIEDDGPVVGRLIDDGLSDSSDEDGEDPSGAGFGMGFGLGFGLGLGSKEVGEDSFDDDHSHDGTNTDNFLNPRTGGRAGGAEGRGREFAIKGALLEDTLGIGGIVGEKASPTPGGRLL</sequence>
<dbReference type="PANTHER" id="PTHR28200">
    <property type="entry name" value="DASH COMPLEX SUBUNIT ASK1"/>
    <property type="match status" value="1"/>
</dbReference>
<dbReference type="GO" id="GO:0005874">
    <property type="term" value="C:microtubule"/>
    <property type="evidence" value="ECO:0007669"/>
    <property type="project" value="UniProtKB-KW"/>
</dbReference>
<keyword evidence="8" id="KW-0132">Cell division</keyword>
<dbReference type="STRING" id="1314777.A0A164MZX5"/>
<dbReference type="GO" id="GO:0051301">
    <property type="term" value="P:cell division"/>
    <property type="evidence" value="ECO:0007669"/>
    <property type="project" value="UniProtKB-KW"/>
</dbReference>
<keyword evidence="14" id="KW-0131">Cell cycle</keyword>
<evidence type="ECO:0000256" key="2">
    <source>
        <dbReference type="ARBA" id="ARBA00004186"/>
    </source>
</evidence>
<evidence type="ECO:0000256" key="15">
    <source>
        <dbReference type="ARBA" id="ARBA00023328"/>
    </source>
</evidence>
<feature type="compositionally biased region" description="Low complexity" evidence="16">
    <location>
        <begin position="332"/>
        <end position="343"/>
    </location>
</feature>
<organism evidence="17 18">
    <name type="scientific">Sistotremastrum niveocremeum HHB9708</name>
    <dbReference type="NCBI Taxonomy" id="1314777"/>
    <lineage>
        <taxon>Eukaryota</taxon>
        <taxon>Fungi</taxon>
        <taxon>Dikarya</taxon>
        <taxon>Basidiomycota</taxon>
        <taxon>Agaricomycotina</taxon>
        <taxon>Agaricomycetes</taxon>
        <taxon>Sistotremastrales</taxon>
        <taxon>Sistotremastraceae</taxon>
        <taxon>Sertulicium</taxon>
        <taxon>Sertulicium niveocremeum</taxon>
    </lineage>
</organism>
<feature type="compositionally biased region" description="Acidic residues" evidence="16">
    <location>
        <begin position="133"/>
        <end position="143"/>
    </location>
</feature>
<feature type="compositionally biased region" description="Low complexity" evidence="16">
    <location>
        <begin position="471"/>
        <end position="492"/>
    </location>
</feature>
<dbReference type="GO" id="GO:0008608">
    <property type="term" value="P:attachment of spindle microtubules to kinetochore"/>
    <property type="evidence" value="ECO:0007669"/>
    <property type="project" value="InterPro"/>
</dbReference>
<accession>A0A164MZX5</accession>
<feature type="region of interest" description="Disordered" evidence="16">
    <location>
        <begin position="1"/>
        <end position="22"/>
    </location>
</feature>
<feature type="compositionally biased region" description="Gly residues" evidence="16">
    <location>
        <begin position="435"/>
        <end position="452"/>
    </location>
</feature>
<evidence type="ECO:0000256" key="13">
    <source>
        <dbReference type="ARBA" id="ARBA00023242"/>
    </source>
</evidence>
<keyword evidence="11" id="KW-0995">Kinetochore</keyword>
<keyword evidence="9" id="KW-0493">Microtubule</keyword>
<evidence type="ECO:0000256" key="4">
    <source>
        <dbReference type="ARBA" id="ARBA00010731"/>
    </source>
</evidence>
<feature type="compositionally biased region" description="Low complexity" evidence="16">
    <location>
        <begin position="379"/>
        <end position="388"/>
    </location>
</feature>
<keyword evidence="12" id="KW-0206">Cytoskeleton</keyword>
<feature type="region of interest" description="Disordered" evidence="16">
    <location>
        <begin position="822"/>
        <end position="858"/>
    </location>
</feature>
<feature type="compositionally biased region" description="Basic residues" evidence="16">
    <location>
        <begin position="369"/>
        <end position="378"/>
    </location>
</feature>
<feature type="compositionally biased region" description="Polar residues" evidence="16">
    <location>
        <begin position="648"/>
        <end position="658"/>
    </location>
</feature>
<evidence type="ECO:0000256" key="5">
    <source>
        <dbReference type="ARBA" id="ARBA00014520"/>
    </source>
</evidence>
<proteinExistence type="inferred from homology"/>
<protein>
    <recommendedName>
        <fullName evidence="5">DASH complex subunit ASK1</fullName>
    </recommendedName>
</protein>
<dbReference type="GO" id="GO:0044732">
    <property type="term" value="C:mitotic spindle pole body"/>
    <property type="evidence" value="ECO:0007669"/>
    <property type="project" value="TreeGrafter"/>
</dbReference>
<evidence type="ECO:0000256" key="16">
    <source>
        <dbReference type="SAM" id="MobiDB-lite"/>
    </source>
</evidence>
<reference evidence="17 18" key="1">
    <citation type="journal article" date="2016" name="Mol. Biol. Evol.">
        <title>Comparative Genomics of Early-Diverging Mushroom-Forming Fungi Provides Insights into the Origins of Lignocellulose Decay Capabilities.</title>
        <authorList>
            <person name="Nagy L.G."/>
            <person name="Riley R."/>
            <person name="Tritt A."/>
            <person name="Adam C."/>
            <person name="Daum C."/>
            <person name="Floudas D."/>
            <person name="Sun H."/>
            <person name="Yadav J.S."/>
            <person name="Pangilinan J."/>
            <person name="Larsson K.H."/>
            <person name="Matsuura K."/>
            <person name="Barry K."/>
            <person name="Labutti K."/>
            <person name="Kuo R."/>
            <person name="Ohm R.A."/>
            <person name="Bhattacharya S.S."/>
            <person name="Shirouzu T."/>
            <person name="Yoshinaga Y."/>
            <person name="Martin F.M."/>
            <person name="Grigoriev I.V."/>
            <person name="Hibbett D.S."/>
        </authorList>
    </citation>
    <scope>NUCLEOTIDE SEQUENCE [LARGE SCALE GENOMIC DNA]</scope>
    <source>
        <strain evidence="17 18">HHB9708</strain>
    </source>
</reference>
<feature type="region of interest" description="Disordered" evidence="16">
    <location>
        <begin position="314"/>
        <end position="524"/>
    </location>
</feature>
<feature type="compositionally biased region" description="Polar residues" evidence="16">
    <location>
        <begin position="115"/>
        <end position="131"/>
    </location>
</feature>
<evidence type="ECO:0000256" key="9">
    <source>
        <dbReference type="ARBA" id="ARBA00022701"/>
    </source>
</evidence>
<feature type="compositionally biased region" description="Low complexity" evidence="16">
    <location>
        <begin position="599"/>
        <end position="617"/>
    </location>
</feature>
<feature type="compositionally biased region" description="Basic residues" evidence="16">
    <location>
        <begin position="235"/>
        <end position="248"/>
    </location>
</feature>
<evidence type="ECO:0000256" key="11">
    <source>
        <dbReference type="ARBA" id="ARBA00022838"/>
    </source>
</evidence>
<gene>
    <name evidence="17" type="ORF">SISNIDRAFT_471156</name>
</gene>
<feature type="compositionally biased region" description="Polar residues" evidence="16">
    <location>
        <begin position="214"/>
        <end position="232"/>
    </location>
</feature>
<feature type="compositionally biased region" description="Acidic residues" evidence="16">
    <location>
        <begin position="790"/>
        <end position="801"/>
    </location>
</feature>
<keyword evidence="18" id="KW-1185">Reference proteome</keyword>
<comment type="subcellular location">
    <subcellularLocation>
        <location evidence="3">Chromosome</location>
        <location evidence="3">Centromere</location>
        <location evidence="3">Kinetochore</location>
    </subcellularLocation>
    <subcellularLocation>
        <location evidence="2">Cytoplasm</location>
        <location evidence="2">Cytoskeleton</location>
        <location evidence="2">Spindle</location>
    </subcellularLocation>
    <subcellularLocation>
        <location evidence="1">Nucleus</location>
    </subcellularLocation>
</comment>
<keyword evidence="13" id="KW-0539">Nucleus</keyword>
<dbReference type="PANTHER" id="PTHR28200:SF1">
    <property type="entry name" value="DASH COMPLEX SUBUNIT ASK1"/>
    <property type="match status" value="1"/>
</dbReference>
<keyword evidence="6" id="KW-0158">Chromosome</keyword>
<evidence type="ECO:0000256" key="10">
    <source>
        <dbReference type="ARBA" id="ARBA00022776"/>
    </source>
</evidence>
<evidence type="ECO:0000256" key="1">
    <source>
        <dbReference type="ARBA" id="ARBA00004123"/>
    </source>
</evidence>
<feature type="compositionally biased region" description="Basic and acidic residues" evidence="16">
    <location>
        <begin position="265"/>
        <end position="288"/>
    </location>
</feature>
<evidence type="ECO:0000256" key="7">
    <source>
        <dbReference type="ARBA" id="ARBA00022490"/>
    </source>
</evidence>
<feature type="region of interest" description="Disordered" evidence="16">
    <location>
        <begin position="107"/>
        <end position="295"/>
    </location>
</feature>
<evidence type="ECO:0000313" key="17">
    <source>
        <dbReference type="EMBL" id="KZS87218.1"/>
    </source>
</evidence>
<dbReference type="GO" id="GO:0072686">
    <property type="term" value="C:mitotic spindle"/>
    <property type="evidence" value="ECO:0007669"/>
    <property type="project" value="InterPro"/>
</dbReference>
<evidence type="ECO:0000256" key="6">
    <source>
        <dbReference type="ARBA" id="ARBA00022454"/>
    </source>
</evidence>
<dbReference type="EMBL" id="KV419454">
    <property type="protein sequence ID" value="KZS87218.1"/>
    <property type="molecule type" value="Genomic_DNA"/>
</dbReference>
<feature type="compositionally biased region" description="Basic and acidic residues" evidence="16">
    <location>
        <begin position="184"/>
        <end position="210"/>
    </location>
</feature>
<evidence type="ECO:0000256" key="3">
    <source>
        <dbReference type="ARBA" id="ARBA00004629"/>
    </source>
</evidence>
<dbReference type="Pfam" id="PF08655">
    <property type="entry name" value="DASH_Ask1"/>
    <property type="match status" value="1"/>
</dbReference>